<proteinExistence type="inferred from homology"/>
<keyword evidence="4" id="KW-1185">Reference proteome</keyword>
<reference evidence="3 4" key="1">
    <citation type="journal article" date="2008" name="Nature">
        <title>The Trichoplax genome and the nature of placozoans.</title>
        <authorList>
            <person name="Srivastava M."/>
            <person name="Begovic E."/>
            <person name="Chapman J."/>
            <person name="Putnam N.H."/>
            <person name="Hellsten U."/>
            <person name="Kawashima T."/>
            <person name="Kuo A."/>
            <person name="Mitros T."/>
            <person name="Salamov A."/>
            <person name="Carpenter M.L."/>
            <person name="Signorovitch A.Y."/>
            <person name="Moreno M.A."/>
            <person name="Kamm K."/>
            <person name="Grimwood J."/>
            <person name="Schmutz J."/>
            <person name="Shapiro H."/>
            <person name="Grigoriev I.V."/>
            <person name="Buss L.W."/>
            <person name="Schierwater B."/>
            <person name="Dellaporta S.L."/>
            <person name="Rokhsar D.S."/>
        </authorList>
    </citation>
    <scope>NUCLEOTIDE SEQUENCE [LARGE SCALE GENOMIC DNA]</scope>
    <source>
        <strain evidence="3 4">Grell-BS-1999</strain>
    </source>
</reference>
<dbReference type="KEGG" id="tad:TRIADDRAFT_56068"/>
<accession>B3RTW4</accession>
<dbReference type="GO" id="GO:0008202">
    <property type="term" value="P:steroid metabolic process"/>
    <property type="evidence" value="ECO:0000318"/>
    <property type="project" value="GO_Central"/>
</dbReference>
<dbReference type="InParanoid" id="B3RTW4"/>
<dbReference type="AlphaFoldDB" id="B3RTW4"/>
<dbReference type="InterPro" id="IPR020904">
    <property type="entry name" value="Sc_DH/Rdtase_CS"/>
</dbReference>
<dbReference type="Gene3D" id="3.40.50.720">
    <property type="entry name" value="NAD(P)-binding Rossmann-like Domain"/>
    <property type="match status" value="1"/>
</dbReference>
<dbReference type="InterPro" id="IPR002347">
    <property type="entry name" value="SDR_fam"/>
</dbReference>
<evidence type="ECO:0000313" key="3">
    <source>
        <dbReference type="EMBL" id="EDV26208.1"/>
    </source>
</evidence>
<dbReference type="STRING" id="10228.B3RTW4"/>
<keyword evidence="1" id="KW-0560">Oxidoreductase</keyword>
<dbReference type="PANTHER" id="PTHR43313:SF50">
    <property type="entry name" value="GH26015P"/>
    <property type="match status" value="1"/>
</dbReference>
<name>B3RTW4_TRIAD</name>
<evidence type="ECO:0000313" key="4">
    <source>
        <dbReference type="Proteomes" id="UP000009022"/>
    </source>
</evidence>
<dbReference type="OrthoDB" id="2102561at2759"/>
<dbReference type="Pfam" id="PF00106">
    <property type="entry name" value="adh_short"/>
    <property type="match status" value="1"/>
</dbReference>
<dbReference type="GeneID" id="6752941"/>
<dbReference type="SUPFAM" id="SSF51735">
    <property type="entry name" value="NAD(P)-binding Rossmann-fold domains"/>
    <property type="match status" value="1"/>
</dbReference>
<sequence length="324" mass="36087">MDATTTLAATNFLFASLAYVFSKKDQVSNIQDKYVLITGCDGGFGRAFAERCHQLGFHVFAACLKEESVQQLKCYADRMIPFKLDVTDSQQIQQAVNLVNAQLPEGQGLWGLVNNAGLCETAFIDWLKIDTFRRLADVNLFGLIDVTCHFLPLIKKERGRIVNMASVAGIHASPLFGAYAVSKFGVVAFCNALRLEMLPFGVGVHCVCPTGFATGMTIPDRMIESTRSRYNDASDDVKESYKLVLAQVEEKIEKLCTKIPTDLSPVVEAVEDALLSRKPKRFYYVGPFTMFYRLLSCCPTSLADWISLKLSSHYTPNMRIISKQ</sequence>
<dbReference type="PRINTS" id="PR00080">
    <property type="entry name" value="SDRFAMILY"/>
</dbReference>
<evidence type="ECO:0000256" key="2">
    <source>
        <dbReference type="RuleBase" id="RU000363"/>
    </source>
</evidence>
<dbReference type="eggNOG" id="KOG1610">
    <property type="taxonomic scope" value="Eukaryota"/>
</dbReference>
<gene>
    <name evidence="3" type="ORF">TRIADDRAFT_56068</name>
</gene>
<comment type="similarity">
    <text evidence="2">Belongs to the short-chain dehydrogenases/reductases (SDR) family.</text>
</comment>
<evidence type="ECO:0000256" key="1">
    <source>
        <dbReference type="ARBA" id="ARBA00023002"/>
    </source>
</evidence>
<dbReference type="GO" id="GO:0016491">
    <property type="term" value="F:oxidoreductase activity"/>
    <property type="evidence" value="ECO:0000318"/>
    <property type="project" value="GO_Central"/>
</dbReference>
<dbReference type="PRINTS" id="PR00081">
    <property type="entry name" value="GDHRDH"/>
</dbReference>
<organism evidence="3 4">
    <name type="scientific">Trichoplax adhaerens</name>
    <name type="common">Trichoplax reptans</name>
    <dbReference type="NCBI Taxonomy" id="10228"/>
    <lineage>
        <taxon>Eukaryota</taxon>
        <taxon>Metazoa</taxon>
        <taxon>Placozoa</taxon>
        <taxon>Uniplacotomia</taxon>
        <taxon>Trichoplacea</taxon>
        <taxon>Trichoplacidae</taxon>
        <taxon>Trichoplax</taxon>
    </lineage>
</organism>
<protein>
    <submittedName>
        <fullName evidence="3">Uncharacterized protein</fullName>
    </submittedName>
</protein>
<dbReference type="PhylomeDB" id="B3RTW4"/>
<dbReference type="CTD" id="6752941"/>
<dbReference type="Proteomes" id="UP000009022">
    <property type="component" value="Unassembled WGS sequence"/>
</dbReference>
<dbReference type="EMBL" id="DS985244">
    <property type="protein sequence ID" value="EDV26208.1"/>
    <property type="molecule type" value="Genomic_DNA"/>
</dbReference>
<dbReference type="OMA" id="WIPVERF"/>
<dbReference type="PANTHER" id="PTHR43313">
    <property type="entry name" value="SHORT-CHAIN DEHYDROGENASE/REDUCTASE FAMILY 9C"/>
    <property type="match status" value="1"/>
</dbReference>
<dbReference type="RefSeq" id="XP_002112241.1">
    <property type="nucleotide sequence ID" value="XM_002112205.1"/>
</dbReference>
<dbReference type="InterPro" id="IPR036291">
    <property type="entry name" value="NAD(P)-bd_dom_sf"/>
</dbReference>
<dbReference type="PROSITE" id="PS00061">
    <property type="entry name" value="ADH_SHORT"/>
    <property type="match status" value="1"/>
</dbReference>
<dbReference type="HOGENOM" id="CLU_010194_2_0_1"/>